<comment type="caution">
    <text evidence="4">The sequence shown here is derived from an EMBL/GenBank/DDBJ whole genome shotgun (WGS) entry which is preliminary data.</text>
</comment>
<keyword evidence="5" id="KW-1185">Reference proteome</keyword>
<dbReference type="RefSeq" id="WP_107494369.1">
    <property type="nucleotide sequence ID" value="NZ_PZKC01000012.1"/>
</dbReference>
<dbReference type="Gene3D" id="3.10.129.10">
    <property type="entry name" value="Hotdog Thioesterase"/>
    <property type="match status" value="1"/>
</dbReference>
<dbReference type="EMBL" id="PZKC01000012">
    <property type="protein sequence ID" value="PTD95587.1"/>
    <property type="molecule type" value="Genomic_DNA"/>
</dbReference>
<dbReference type="GO" id="GO:0047617">
    <property type="term" value="F:fatty acyl-CoA hydrolase activity"/>
    <property type="evidence" value="ECO:0007669"/>
    <property type="project" value="InterPro"/>
</dbReference>
<dbReference type="InterPro" id="IPR029069">
    <property type="entry name" value="HotDog_dom_sf"/>
</dbReference>
<evidence type="ECO:0000259" key="3">
    <source>
        <dbReference type="Pfam" id="PF03061"/>
    </source>
</evidence>
<dbReference type="InterPro" id="IPR003736">
    <property type="entry name" value="PAAI_dom"/>
</dbReference>
<protein>
    <submittedName>
        <fullName evidence="4">Thioesterase</fullName>
    </submittedName>
</protein>
<reference evidence="4 5" key="2">
    <citation type="submission" date="2018-04" db="EMBL/GenBank/DDBJ databases">
        <title>Thauera lacus sp. nov., isolated from an saline lake in Inner Mongolia, China.</title>
        <authorList>
            <person name="Liang Q.-Y."/>
        </authorList>
    </citation>
    <scope>NUCLEOTIDE SEQUENCE [LARGE SCALE GENOMIC DNA]</scope>
    <source>
        <strain evidence="4 5">D20</strain>
    </source>
</reference>
<organism evidence="4 5">
    <name type="scientific">Pseudothauera lacus</name>
    <dbReference type="NCBI Taxonomy" id="2136175"/>
    <lineage>
        <taxon>Bacteria</taxon>
        <taxon>Pseudomonadati</taxon>
        <taxon>Pseudomonadota</taxon>
        <taxon>Betaproteobacteria</taxon>
        <taxon>Rhodocyclales</taxon>
        <taxon>Zoogloeaceae</taxon>
        <taxon>Pseudothauera</taxon>
    </lineage>
</organism>
<evidence type="ECO:0000256" key="1">
    <source>
        <dbReference type="ARBA" id="ARBA00008324"/>
    </source>
</evidence>
<keyword evidence="2" id="KW-0378">Hydrolase</keyword>
<dbReference type="OrthoDB" id="8525891at2"/>
<name>A0A2T4ICT5_9RHOO</name>
<accession>A0A2T4ICT5</accession>
<gene>
    <name evidence="4" type="ORF">C8261_14145</name>
</gene>
<evidence type="ECO:0000313" key="5">
    <source>
        <dbReference type="Proteomes" id="UP000241193"/>
    </source>
</evidence>
<proteinExistence type="inferred from homology"/>
<sequence>MRREAPIFQPKDPAYAERVRASFERQPAMELIGARIIAVEPGFVEIELPHRDDITQQHGYIHGGIVGMIADNAGGFAANSLVAAEASVLTVEYKLNLVAPAEGERLVACGEVVRPGRTLIVTRADVFAVKGGQWSLCATMQQTIMVLQGKAERPA</sequence>
<feature type="domain" description="Thioesterase" evidence="3">
    <location>
        <begin position="58"/>
        <end position="133"/>
    </location>
</feature>
<evidence type="ECO:0000313" key="4">
    <source>
        <dbReference type="EMBL" id="PTD95587.1"/>
    </source>
</evidence>
<dbReference type="PANTHER" id="PTHR21660">
    <property type="entry name" value="THIOESTERASE SUPERFAMILY MEMBER-RELATED"/>
    <property type="match status" value="1"/>
</dbReference>
<reference evidence="4 5" key="1">
    <citation type="submission" date="2018-03" db="EMBL/GenBank/DDBJ databases">
        <authorList>
            <person name="Keele B.F."/>
        </authorList>
    </citation>
    <scope>NUCLEOTIDE SEQUENCE [LARGE SCALE GENOMIC DNA]</scope>
    <source>
        <strain evidence="4 5">D20</strain>
    </source>
</reference>
<comment type="similarity">
    <text evidence="1">Belongs to the thioesterase PaaI family.</text>
</comment>
<dbReference type="CDD" id="cd03443">
    <property type="entry name" value="PaaI_thioesterase"/>
    <property type="match status" value="1"/>
</dbReference>
<dbReference type="AlphaFoldDB" id="A0A2T4ICT5"/>
<dbReference type="Pfam" id="PF03061">
    <property type="entry name" value="4HBT"/>
    <property type="match status" value="1"/>
</dbReference>
<evidence type="ECO:0000256" key="2">
    <source>
        <dbReference type="ARBA" id="ARBA00022801"/>
    </source>
</evidence>
<dbReference type="SUPFAM" id="SSF54637">
    <property type="entry name" value="Thioesterase/thiol ester dehydrase-isomerase"/>
    <property type="match status" value="1"/>
</dbReference>
<dbReference type="NCBIfam" id="TIGR00369">
    <property type="entry name" value="unchar_dom_1"/>
    <property type="match status" value="1"/>
</dbReference>
<dbReference type="InterPro" id="IPR006683">
    <property type="entry name" value="Thioestr_dom"/>
</dbReference>
<dbReference type="InterPro" id="IPR039298">
    <property type="entry name" value="ACOT13"/>
</dbReference>
<dbReference type="PANTHER" id="PTHR21660:SF1">
    <property type="entry name" value="ACYL-COENZYME A THIOESTERASE 13"/>
    <property type="match status" value="1"/>
</dbReference>
<dbReference type="Proteomes" id="UP000241193">
    <property type="component" value="Unassembled WGS sequence"/>
</dbReference>